<reference evidence="1" key="1">
    <citation type="submission" date="2022-05" db="EMBL/GenBank/DDBJ databases">
        <authorList>
            <person name="Jo J.-H."/>
            <person name="Im W.-T."/>
        </authorList>
    </citation>
    <scope>NUCLEOTIDE SEQUENCE</scope>
    <source>
        <strain evidence="1">RB56-2</strain>
    </source>
</reference>
<protein>
    <submittedName>
        <fullName evidence="1">Uncharacterized protein</fullName>
    </submittedName>
</protein>
<dbReference type="EMBL" id="JAMGBB010000001">
    <property type="protein sequence ID" value="MCL6741575.1"/>
    <property type="molecule type" value="Genomic_DNA"/>
</dbReference>
<evidence type="ECO:0000313" key="2">
    <source>
        <dbReference type="Proteomes" id="UP001165383"/>
    </source>
</evidence>
<evidence type="ECO:0000313" key="1">
    <source>
        <dbReference type="EMBL" id="MCL6741575.1"/>
    </source>
</evidence>
<sequence>MRALLEIAGVSVRLGIDVGDDKPTGWMNEKWARTEGFIQPHERLLPNVHGLMVIEDDAFTKFPIMAFQGVVTADPNALIQALIDLDRSPVSTVAMAPSALRIMNLALASPEPLSQIVLAFSAIEELGQNETSTPAQSALLHELAVEVGKGFGHVTITGAERQEVAASIGRSLHKLGLRQGVVRVLRSYGMNSEVKEWDRLYALLSGHFHGTARLSEQDEARLAFDSQTICGRIILTIAKKEGVSLPSITATHFGPV</sequence>
<organism evidence="1 2">
    <name type="scientific">Sphingomonas brevis</name>
    <dbReference type="NCBI Taxonomy" id="2908206"/>
    <lineage>
        <taxon>Bacteria</taxon>
        <taxon>Pseudomonadati</taxon>
        <taxon>Pseudomonadota</taxon>
        <taxon>Alphaproteobacteria</taxon>
        <taxon>Sphingomonadales</taxon>
        <taxon>Sphingomonadaceae</taxon>
        <taxon>Sphingomonas</taxon>
    </lineage>
</organism>
<dbReference type="Proteomes" id="UP001165383">
    <property type="component" value="Unassembled WGS sequence"/>
</dbReference>
<keyword evidence="2" id="KW-1185">Reference proteome</keyword>
<name>A0ABT0SBW3_9SPHN</name>
<proteinExistence type="predicted"/>
<comment type="caution">
    <text evidence="1">The sequence shown here is derived from an EMBL/GenBank/DDBJ whole genome shotgun (WGS) entry which is preliminary data.</text>
</comment>
<dbReference type="RefSeq" id="WP_249915952.1">
    <property type="nucleotide sequence ID" value="NZ_JAMGBB010000001.1"/>
</dbReference>
<gene>
    <name evidence="1" type="ORF">LZ518_10570</name>
</gene>
<accession>A0ABT0SBW3</accession>